<proteinExistence type="predicted"/>
<dbReference type="Proteomes" id="UP000051677">
    <property type="component" value="Unassembled WGS sequence"/>
</dbReference>
<name>A0A0Q2QCH8_MYCGO</name>
<accession>A0A0Q2QCH8</accession>
<dbReference type="PANTHER" id="PTHR42951:SF20">
    <property type="entry name" value="BETA LACTAMASE"/>
    <property type="match status" value="1"/>
</dbReference>
<evidence type="ECO:0000259" key="1">
    <source>
        <dbReference type="SMART" id="SM00849"/>
    </source>
</evidence>
<comment type="caution">
    <text evidence="2">The sequence shown here is derived from an EMBL/GenBank/DDBJ whole genome shotgun (WGS) entry which is preliminary data.</text>
</comment>
<dbReference type="OrthoDB" id="2273115at2"/>
<evidence type="ECO:0000313" key="3">
    <source>
        <dbReference type="Proteomes" id="UP000051677"/>
    </source>
</evidence>
<dbReference type="EMBL" id="LKTM01000315">
    <property type="protein sequence ID" value="KQH77429.1"/>
    <property type="molecule type" value="Genomic_DNA"/>
</dbReference>
<protein>
    <submittedName>
        <fullName evidence="2">Fe-S cluster assembly protein HesB</fullName>
    </submittedName>
</protein>
<reference evidence="2 3" key="1">
    <citation type="submission" date="2015-10" db="EMBL/GenBank/DDBJ databases">
        <title>Mycobacterium gordonae draft genome assembly.</title>
        <authorList>
            <person name="Ustinova V."/>
            <person name="Smirnova T."/>
            <person name="Blagodatskikh K."/>
            <person name="Varlamov D."/>
            <person name="Larionova E."/>
            <person name="Chernousova L."/>
        </authorList>
    </citation>
    <scope>NUCLEOTIDE SEQUENCE [LARGE SCALE GENOMIC DNA]</scope>
    <source>
        <strain evidence="2 3">CTRI 14-8773</strain>
    </source>
</reference>
<organism evidence="2 3">
    <name type="scientific">Mycobacterium gordonae</name>
    <dbReference type="NCBI Taxonomy" id="1778"/>
    <lineage>
        <taxon>Bacteria</taxon>
        <taxon>Bacillati</taxon>
        <taxon>Actinomycetota</taxon>
        <taxon>Actinomycetes</taxon>
        <taxon>Mycobacteriales</taxon>
        <taxon>Mycobacteriaceae</taxon>
        <taxon>Mycobacterium</taxon>
    </lineage>
</organism>
<dbReference type="SMART" id="SM00849">
    <property type="entry name" value="Lactamase_B"/>
    <property type="match status" value="1"/>
</dbReference>
<feature type="domain" description="Metallo-beta-lactamase" evidence="1">
    <location>
        <begin position="34"/>
        <end position="235"/>
    </location>
</feature>
<dbReference type="Gene3D" id="3.60.15.10">
    <property type="entry name" value="Ribonuclease Z/Hydroxyacylglutathione hydrolase-like"/>
    <property type="match status" value="1"/>
</dbReference>
<dbReference type="SUPFAM" id="SSF56281">
    <property type="entry name" value="Metallo-hydrolase/oxidoreductase"/>
    <property type="match status" value="1"/>
</dbReference>
<dbReference type="AlphaFoldDB" id="A0A0Q2QCH8"/>
<dbReference type="Pfam" id="PF00753">
    <property type="entry name" value="Lactamase_B"/>
    <property type="match status" value="1"/>
</dbReference>
<dbReference type="PANTHER" id="PTHR42951">
    <property type="entry name" value="METALLO-BETA-LACTAMASE DOMAIN-CONTAINING"/>
    <property type="match status" value="1"/>
</dbReference>
<sequence>MTGLNESRYPFQKGLLDLGGGLYTFQSGSDAFGLSNAGLVTSKDETLVIDTLYDLTHAQEMVDSITPVTASAPVRYVFNTHSDGDHIFGNQLFPDDAEIVATEAASALMTQDQADLTASLFDDSQHPDSPLHPLAAMGLSQPFDFHPIVVRPADATFSGERSLRVGELDVELHELGPAHTVGDAIAFVPEHGVLFAGDLLTHNIVKIVWSGSIANWITALDRIRAFDAKVIVAGHGPVLSGDGINAALDRNREFWSYLHEEAYALFDRGIPVDEAAAHIDVNDYPDVVPTLPTIIAAIYHERDAEVPYQTLPETFASIATQITELMRRYS</sequence>
<dbReference type="InterPro" id="IPR050855">
    <property type="entry name" value="NDM-1-like"/>
</dbReference>
<evidence type="ECO:0000313" key="2">
    <source>
        <dbReference type="EMBL" id="KQH77429.1"/>
    </source>
</evidence>
<dbReference type="CDD" id="cd16282">
    <property type="entry name" value="metallo-hydrolase-like_MBL-fold"/>
    <property type="match status" value="1"/>
</dbReference>
<gene>
    <name evidence="2" type="ORF">AO501_20605</name>
</gene>
<dbReference type="RefSeq" id="WP_055579677.1">
    <property type="nucleotide sequence ID" value="NZ_LKTM01000315.1"/>
</dbReference>
<dbReference type="InterPro" id="IPR036866">
    <property type="entry name" value="RibonucZ/Hydroxyglut_hydro"/>
</dbReference>
<dbReference type="InterPro" id="IPR001279">
    <property type="entry name" value="Metallo-B-lactamas"/>
</dbReference>